<feature type="domain" description="Haem-binding uptake Tiki superfamily ChaN" evidence="2">
    <location>
        <begin position="44"/>
        <end position="241"/>
    </location>
</feature>
<dbReference type="KEGG" id="fpf:DCC35_04605"/>
<dbReference type="Proteomes" id="UP000298616">
    <property type="component" value="Chromosome"/>
</dbReference>
<dbReference type="SUPFAM" id="SSF159501">
    <property type="entry name" value="EreA/ChaN-like"/>
    <property type="match status" value="1"/>
</dbReference>
<gene>
    <name evidence="3" type="ORF">DCC35_04605</name>
</gene>
<dbReference type="AlphaFoldDB" id="A0A4D7JKS2"/>
<dbReference type="EMBL" id="CP028923">
    <property type="protein sequence ID" value="QCK14080.1"/>
    <property type="molecule type" value="Genomic_DNA"/>
</dbReference>
<name>A0A4D7JKS2_9BACT</name>
<dbReference type="RefSeq" id="WP_137089674.1">
    <property type="nucleotide sequence ID" value="NZ_CP028923.1"/>
</dbReference>
<sequence>MKPFKSILILIFFSSFSILAQENHFKLFKAYDRNGNQVEISDKIEDIKSSDVVFFGELHNQAISHWLSLRILKSLPVDNLVAGFEMFETDQQIFLDELSKGLIKGNKLEDVTHLWSNYKTDYAPLVEYCLKNDIRVLATNIPRRYASITAKVGLDSLSKLELSSEVVPKTNFDLPEDYKTYDQIKNMGGHGHGMTMEYFVQAQAIKDYTMATMISNALNSGAKRVFHLNGSFHSTQFEGIVGFLTNINPGISVFTVEVVIQGDLAELNEENKGKADLIIVLPSDSPVTY</sequence>
<evidence type="ECO:0000256" key="1">
    <source>
        <dbReference type="SAM" id="SignalP"/>
    </source>
</evidence>
<evidence type="ECO:0000313" key="4">
    <source>
        <dbReference type="Proteomes" id="UP000298616"/>
    </source>
</evidence>
<feature type="signal peptide" evidence="1">
    <location>
        <begin position="1"/>
        <end position="20"/>
    </location>
</feature>
<dbReference type="Pfam" id="PF04187">
    <property type="entry name" value="Cofac_haem_bdg"/>
    <property type="match status" value="1"/>
</dbReference>
<dbReference type="InterPro" id="IPR007314">
    <property type="entry name" value="Cofac_haem-bd_dom"/>
</dbReference>
<evidence type="ECO:0000313" key="3">
    <source>
        <dbReference type="EMBL" id="QCK14080.1"/>
    </source>
</evidence>
<organism evidence="3 4">
    <name type="scientific">Mangrovivirga cuniculi</name>
    <dbReference type="NCBI Taxonomy" id="2715131"/>
    <lineage>
        <taxon>Bacteria</taxon>
        <taxon>Pseudomonadati</taxon>
        <taxon>Bacteroidota</taxon>
        <taxon>Cytophagia</taxon>
        <taxon>Cytophagales</taxon>
        <taxon>Mangrovivirgaceae</taxon>
        <taxon>Mangrovivirga</taxon>
    </lineage>
</organism>
<protein>
    <submittedName>
        <fullName evidence="3">Iron-regulated protein</fullName>
    </submittedName>
</protein>
<evidence type="ECO:0000259" key="2">
    <source>
        <dbReference type="Pfam" id="PF04187"/>
    </source>
</evidence>
<dbReference type="Gene3D" id="3.40.50.11550">
    <property type="match status" value="1"/>
</dbReference>
<dbReference type="CDD" id="cd14727">
    <property type="entry name" value="ChanN-like"/>
    <property type="match status" value="1"/>
</dbReference>
<proteinExistence type="predicted"/>
<feature type="chain" id="PRO_5020181685" evidence="1">
    <location>
        <begin position="21"/>
        <end position="289"/>
    </location>
</feature>
<accession>A0A4D7JKS2</accession>
<dbReference type="OrthoDB" id="1680202at2"/>
<keyword evidence="4" id="KW-1185">Reference proteome</keyword>
<keyword evidence="1" id="KW-0732">Signal</keyword>
<reference evidence="3 4" key="1">
    <citation type="submission" date="2018-04" db="EMBL/GenBank/DDBJ databases">
        <title>Complete genome uncultured novel isolate.</title>
        <authorList>
            <person name="Merlino G."/>
        </authorList>
    </citation>
    <scope>NUCLEOTIDE SEQUENCE [LARGE SCALE GENOMIC DNA]</scope>
    <source>
        <strain evidence="4">R1DC9</strain>
    </source>
</reference>